<dbReference type="EMBL" id="CABVQT010000037">
    <property type="protein sequence ID" value="VWD65106.1"/>
    <property type="molecule type" value="Genomic_DNA"/>
</dbReference>
<evidence type="ECO:0000256" key="1">
    <source>
        <dbReference type="SAM" id="SignalP"/>
    </source>
</evidence>
<evidence type="ECO:0000313" key="2">
    <source>
        <dbReference type="EMBL" id="VWD65106.1"/>
    </source>
</evidence>
<name>A0A6P3CCF5_9BURK</name>
<reference evidence="2 3" key="1">
    <citation type="submission" date="2019-09" db="EMBL/GenBank/DDBJ databases">
        <authorList>
            <person name="Depoorter E."/>
        </authorList>
    </citation>
    <scope>NUCLEOTIDE SEQUENCE [LARGE SCALE GENOMIC DNA]</scope>
    <source>
        <strain evidence="2">R-71171</strain>
    </source>
</reference>
<keyword evidence="1" id="KW-0732">Signal</keyword>
<proteinExistence type="predicted"/>
<protein>
    <submittedName>
        <fullName evidence="2">Uncharacterized protein</fullName>
    </submittedName>
</protein>
<gene>
    <name evidence="2" type="ORF">BCO71171_07357</name>
</gene>
<feature type="chain" id="PRO_5026877428" evidence="1">
    <location>
        <begin position="22"/>
        <end position="90"/>
    </location>
</feature>
<accession>A0A6P3CCF5</accession>
<dbReference type="Proteomes" id="UP000494182">
    <property type="component" value="Unassembled WGS sequence"/>
</dbReference>
<sequence>MVRLFRTFSAVALAMMGSTGADGPPCTADAPDFAPLALPLRLVGVRPGTDCPGSKPSDGIDALAAVLLTLTPVPEIVPFELNVESYFGSL</sequence>
<dbReference type="AlphaFoldDB" id="A0A6P3CCF5"/>
<feature type="signal peptide" evidence="1">
    <location>
        <begin position="1"/>
        <end position="21"/>
    </location>
</feature>
<organism evidence="2 3">
    <name type="scientific">Burkholderia contaminans</name>
    <dbReference type="NCBI Taxonomy" id="488447"/>
    <lineage>
        <taxon>Bacteria</taxon>
        <taxon>Pseudomonadati</taxon>
        <taxon>Pseudomonadota</taxon>
        <taxon>Betaproteobacteria</taxon>
        <taxon>Burkholderiales</taxon>
        <taxon>Burkholderiaceae</taxon>
        <taxon>Burkholderia</taxon>
        <taxon>Burkholderia cepacia complex</taxon>
    </lineage>
</organism>
<evidence type="ECO:0000313" key="3">
    <source>
        <dbReference type="Proteomes" id="UP000494182"/>
    </source>
</evidence>